<sequence>MEMSSPETSCAPSPEEPAWWVAQASHPGDDTGLSWDAPTDKVALQDWQDEPWDPKVKFCSLKISVNTKPSDDSFLETLWEILSSQSFESIWWGNDGNCIVIGEKLFRKEVLGRRGPRKIFETESMRGFLLQLMFHGFRRMEGDSPLLTSMEELRAVAAAGSELGKLLFYSNPHFTRDDPSCHRRGVESAGESLIPPAVSPPATGKKAELPWKRWWDVQLAAGAEEEEEDDDTQTPTSTSPEPGAGTPTPLGSARPSPPKRPRRRSPAGIQEAAPAPATASPPRLTPPAPNRPLAVPTLPSGQPNPGFTRVPGAGLAPLCALGFGMDSVGSPPSHTPAHSHCPTCSCGGNSGARPQQGQDWEEQRP</sequence>
<gene>
    <name evidence="8" type="primary">LOC113984564</name>
</gene>
<evidence type="ECO:0000259" key="6">
    <source>
        <dbReference type="Pfam" id="PF00447"/>
    </source>
</evidence>
<evidence type="ECO:0000256" key="5">
    <source>
        <dbReference type="SAM" id="MobiDB-lite"/>
    </source>
</evidence>
<dbReference type="GO" id="GO:0005634">
    <property type="term" value="C:nucleus"/>
    <property type="evidence" value="ECO:0007669"/>
    <property type="project" value="UniProtKB-SubCell"/>
</dbReference>
<comment type="similarity">
    <text evidence="2">Belongs to the HSF family.</text>
</comment>
<evidence type="ECO:0000256" key="3">
    <source>
        <dbReference type="ARBA" id="ARBA00023125"/>
    </source>
</evidence>
<evidence type="ECO:0000313" key="7">
    <source>
        <dbReference type="Proteomes" id="UP000504627"/>
    </source>
</evidence>
<dbReference type="Gene3D" id="1.10.10.10">
    <property type="entry name" value="Winged helix-like DNA-binding domain superfamily/Winged helix DNA-binding domain"/>
    <property type="match status" value="1"/>
</dbReference>
<protein>
    <submittedName>
        <fullName evidence="8">Heat shock transcription factor, X-linked-like</fullName>
    </submittedName>
</protein>
<feature type="region of interest" description="Disordered" evidence="5">
    <location>
        <begin position="178"/>
        <end position="210"/>
    </location>
</feature>
<dbReference type="RefSeq" id="XP_027570445.2">
    <property type="nucleotide sequence ID" value="XM_027714644.2"/>
</dbReference>
<dbReference type="InterPro" id="IPR036390">
    <property type="entry name" value="WH_DNA-bd_sf"/>
</dbReference>
<evidence type="ECO:0000256" key="4">
    <source>
        <dbReference type="ARBA" id="ARBA00023242"/>
    </source>
</evidence>
<evidence type="ECO:0000313" key="8">
    <source>
        <dbReference type="RefSeq" id="XP_027570445.2"/>
    </source>
</evidence>
<dbReference type="InParanoid" id="A0A6J2G4W6"/>
<feature type="domain" description="HSF-type DNA-binding" evidence="6">
    <location>
        <begin position="74"/>
        <end position="180"/>
    </location>
</feature>
<comment type="subcellular location">
    <subcellularLocation>
        <location evidence="1">Nucleus</location>
    </subcellularLocation>
</comment>
<proteinExistence type="inferred from homology"/>
<keyword evidence="4" id="KW-0539">Nucleus</keyword>
<feature type="region of interest" description="Disordered" evidence="5">
    <location>
        <begin position="222"/>
        <end position="365"/>
    </location>
</feature>
<dbReference type="Pfam" id="PF00447">
    <property type="entry name" value="HSF_DNA-bind"/>
    <property type="match status" value="1"/>
</dbReference>
<feature type="compositionally biased region" description="Low complexity" evidence="5">
    <location>
        <begin position="272"/>
        <end position="282"/>
    </location>
</feature>
<accession>A0A6J2G4W6</accession>
<dbReference type="InterPro" id="IPR000232">
    <property type="entry name" value="HSF_DNA-bd"/>
</dbReference>
<name>A0A6J2G4W6_9PASS</name>
<keyword evidence="3" id="KW-0238">DNA-binding</keyword>
<dbReference type="GeneID" id="113984564"/>
<dbReference type="Proteomes" id="UP000504627">
    <property type="component" value="Unplaced"/>
</dbReference>
<evidence type="ECO:0000256" key="1">
    <source>
        <dbReference type="ARBA" id="ARBA00004123"/>
    </source>
</evidence>
<dbReference type="GO" id="GO:0043565">
    <property type="term" value="F:sequence-specific DNA binding"/>
    <property type="evidence" value="ECO:0007669"/>
    <property type="project" value="InterPro"/>
</dbReference>
<feature type="compositionally biased region" description="Low complexity" evidence="5">
    <location>
        <begin position="233"/>
        <end position="242"/>
    </location>
</feature>
<dbReference type="InterPro" id="IPR036388">
    <property type="entry name" value="WH-like_DNA-bd_sf"/>
</dbReference>
<feature type="compositionally biased region" description="Acidic residues" evidence="5">
    <location>
        <begin position="223"/>
        <end position="232"/>
    </location>
</feature>
<organism evidence="7 8">
    <name type="scientific">Pipra filicauda</name>
    <name type="common">Wire-tailed manakin</name>
    <dbReference type="NCBI Taxonomy" id="649802"/>
    <lineage>
        <taxon>Eukaryota</taxon>
        <taxon>Metazoa</taxon>
        <taxon>Chordata</taxon>
        <taxon>Craniata</taxon>
        <taxon>Vertebrata</taxon>
        <taxon>Euteleostomi</taxon>
        <taxon>Archelosauria</taxon>
        <taxon>Archosauria</taxon>
        <taxon>Dinosauria</taxon>
        <taxon>Saurischia</taxon>
        <taxon>Theropoda</taxon>
        <taxon>Coelurosauria</taxon>
        <taxon>Aves</taxon>
        <taxon>Neognathae</taxon>
        <taxon>Neoaves</taxon>
        <taxon>Telluraves</taxon>
        <taxon>Australaves</taxon>
        <taxon>Passeriformes</taxon>
        <taxon>Pipridae</taxon>
        <taxon>Pipra</taxon>
    </lineage>
</organism>
<dbReference type="AlphaFoldDB" id="A0A6J2G4W6"/>
<keyword evidence="7" id="KW-1185">Reference proteome</keyword>
<reference evidence="8" key="1">
    <citation type="submission" date="2025-08" db="UniProtKB">
        <authorList>
            <consortium name="RefSeq"/>
        </authorList>
    </citation>
    <scope>IDENTIFICATION</scope>
    <source>
        <tissue evidence="8">Muscle</tissue>
    </source>
</reference>
<evidence type="ECO:0000256" key="2">
    <source>
        <dbReference type="ARBA" id="ARBA00006403"/>
    </source>
</evidence>
<dbReference type="SUPFAM" id="SSF46785">
    <property type="entry name" value="Winged helix' DNA-binding domain"/>
    <property type="match status" value="1"/>
</dbReference>
<dbReference type="GO" id="GO:0003700">
    <property type="term" value="F:DNA-binding transcription factor activity"/>
    <property type="evidence" value="ECO:0007669"/>
    <property type="project" value="InterPro"/>
</dbReference>